<gene>
    <name evidence="1" type="ORF">P8935_21205</name>
</gene>
<accession>A0AAU7DIA9</accession>
<evidence type="ECO:0008006" key="2">
    <source>
        <dbReference type="Google" id="ProtNLM"/>
    </source>
</evidence>
<dbReference type="EMBL" id="CP121196">
    <property type="protein sequence ID" value="XBH17076.1"/>
    <property type="molecule type" value="Genomic_DNA"/>
</dbReference>
<evidence type="ECO:0000313" key="1">
    <source>
        <dbReference type="EMBL" id="XBH17076.1"/>
    </source>
</evidence>
<proteinExistence type="predicted"/>
<protein>
    <recommendedName>
        <fullName evidence="2">Serine dehydrogenase proteinase</fullName>
    </recommendedName>
</protein>
<dbReference type="RefSeq" id="WP_348262308.1">
    <property type="nucleotide sequence ID" value="NZ_CP121196.1"/>
</dbReference>
<dbReference type="InterPro" id="IPR002825">
    <property type="entry name" value="Pept_S49_ser-pept_pro"/>
</dbReference>
<dbReference type="PANTHER" id="PTHR35984:SF1">
    <property type="entry name" value="PERIPLASMIC SERINE PROTEASE"/>
    <property type="match status" value="1"/>
</dbReference>
<dbReference type="GO" id="GO:0016020">
    <property type="term" value="C:membrane"/>
    <property type="evidence" value="ECO:0007669"/>
    <property type="project" value="InterPro"/>
</dbReference>
<reference evidence="1" key="1">
    <citation type="submission" date="2023-03" db="EMBL/GenBank/DDBJ databases">
        <title>Edaphobacter sp.</title>
        <authorList>
            <person name="Huber K.J."/>
            <person name="Papendorf J."/>
            <person name="Pilke C."/>
            <person name="Bunk B."/>
            <person name="Sproeer C."/>
            <person name="Pester M."/>
        </authorList>
    </citation>
    <scope>NUCLEOTIDE SEQUENCE</scope>
    <source>
        <strain evidence="1">DSM 110680</strain>
    </source>
</reference>
<name>A0AAU7DIA9_9BACT</name>
<dbReference type="Gene3D" id="3.90.226.10">
    <property type="entry name" value="2-enoyl-CoA Hydratase, Chain A, domain 1"/>
    <property type="match status" value="1"/>
</dbReference>
<sequence length="332" mass="37501">MLRPSPAKPPMLIERTQPVLDKLSRTLGEPIITYWNSNKGSICQNDVAGLYALLRKLGTIERLTLFVKSDGGSGQASLRMVNLLRRYVKHLTVLAPLECQSAATMLALGADRILMGPLAHLSAVDTSLTHDLSPIDRDNDRVSVSNDELLRVIRLWTEQAKSSTTNPYEALFPYVHPLVIGAVDRSSALSTRICEEILSYHMDDKERAREISNNLNAGYPSHNYPITLREAKRIGLNVEAMDDSVNALLFELNEIYSEMGESATTDFDEKNSHDNSIIKVMEAAGTLIYYQLDKDWHYRSEERRWVALNEKSQWRKADLVKGKVHLSQLHVR</sequence>
<organism evidence="1">
    <name type="scientific">Telmatobacter sp. DSM 110680</name>
    <dbReference type="NCBI Taxonomy" id="3036704"/>
    <lineage>
        <taxon>Bacteria</taxon>
        <taxon>Pseudomonadati</taxon>
        <taxon>Acidobacteriota</taxon>
        <taxon>Terriglobia</taxon>
        <taxon>Terriglobales</taxon>
        <taxon>Acidobacteriaceae</taxon>
        <taxon>Telmatobacter</taxon>
    </lineage>
</organism>
<dbReference type="AlphaFoldDB" id="A0AAU7DIA9"/>
<dbReference type="PANTHER" id="PTHR35984">
    <property type="entry name" value="PERIPLASMIC SERINE PROTEASE"/>
    <property type="match status" value="1"/>
</dbReference>
<dbReference type="InterPro" id="IPR029045">
    <property type="entry name" value="ClpP/crotonase-like_dom_sf"/>
</dbReference>
<dbReference type="SUPFAM" id="SSF52096">
    <property type="entry name" value="ClpP/crotonase"/>
    <property type="match status" value="1"/>
</dbReference>